<evidence type="ECO:0000259" key="2">
    <source>
        <dbReference type="Pfam" id="PF14311"/>
    </source>
</evidence>
<proteinExistence type="predicted"/>
<organism evidence="3 4">
    <name type="scientific">Arthrobacter methylotrophus</name>
    <dbReference type="NCBI Taxonomy" id="121291"/>
    <lineage>
        <taxon>Bacteria</taxon>
        <taxon>Bacillati</taxon>
        <taxon>Actinomycetota</taxon>
        <taxon>Actinomycetes</taxon>
        <taxon>Micrococcales</taxon>
        <taxon>Micrococcaceae</taxon>
        <taxon>Arthrobacter</taxon>
    </lineage>
</organism>
<gene>
    <name evidence="3" type="ORF">ACFFPI_08100</name>
</gene>
<evidence type="ECO:0000313" key="3">
    <source>
        <dbReference type="EMBL" id="MFB9714119.1"/>
    </source>
</evidence>
<dbReference type="RefSeq" id="WP_345043429.1">
    <property type="nucleotide sequence ID" value="NZ_BAABED010000001.1"/>
</dbReference>
<feature type="region of interest" description="Disordered" evidence="1">
    <location>
        <begin position="1"/>
        <end position="23"/>
    </location>
</feature>
<dbReference type="InterPro" id="IPR025487">
    <property type="entry name" value="DUF4379"/>
</dbReference>
<feature type="domain" description="Treble clef zinc finger" evidence="2">
    <location>
        <begin position="183"/>
        <end position="236"/>
    </location>
</feature>
<sequence>MNTTAKRQRPGTARPMTPAPGRSLAEKFPAFAVEWDIDGNGSLRPEDVSYGSDHLVSWLCPNGHGAYKTKISYRTTRNRGCPECGKAKLSAPKKGKTLAEAFPEIAAEWDYEKNHPLTPSDVAPRSNKKAWFICPNGHGATESYISNRTAGNGCLDCGRQRGGQANSARAKARGTFAERHPELVPEWNTELNDFGPGDVSPGSPKSAWWNCPEGHEPYNSQVARRHQGQGCPVCANVRRAAAISYKGPKPGTSLADKRPDLVPFWDTERNTMNPADVTVNSHQVVHWICPDGHRFERKVIRRAASNVCPVGRDERRTARGAIAS</sequence>
<dbReference type="PANTHER" id="PTHR37317:SF1">
    <property type="entry name" value="ZINC-RIBBON DOMAIN-CONTAINING PROTEIN-RELATED"/>
    <property type="match status" value="1"/>
</dbReference>
<dbReference type="Proteomes" id="UP001589536">
    <property type="component" value="Unassembled WGS sequence"/>
</dbReference>
<keyword evidence="4" id="KW-1185">Reference proteome</keyword>
<accession>A0ABV5UNN6</accession>
<dbReference type="PANTHER" id="PTHR37317">
    <property type="entry name" value="BLR8090 PROTEIN"/>
    <property type="match status" value="1"/>
</dbReference>
<dbReference type="Pfam" id="PF14311">
    <property type="entry name" value="DUF4379"/>
    <property type="match status" value="4"/>
</dbReference>
<protein>
    <submittedName>
        <fullName evidence="3">Zinc-ribbon domain-containing protein</fullName>
    </submittedName>
</protein>
<name>A0ABV5UNN6_9MICC</name>
<evidence type="ECO:0000256" key="1">
    <source>
        <dbReference type="SAM" id="MobiDB-lite"/>
    </source>
</evidence>
<feature type="domain" description="Treble clef zinc finger" evidence="2">
    <location>
        <begin position="32"/>
        <end position="86"/>
    </location>
</feature>
<feature type="domain" description="Treble clef zinc finger" evidence="2">
    <location>
        <begin position="105"/>
        <end position="159"/>
    </location>
</feature>
<feature type="domain" description="Treble clef zinc finger" evidence="2">
    <location>
        <begin position="264"/>
        <end position="309"/>
    </location>
</feature>
<evidence type="ECO:0000313" key="4">
    <source>
        <dbReference type="Proteomes" id="UP001589536"/>
    </source>
</evidence>
<dbReference type="EMBL" id="JBHMBH010000019">
    <property type="protein sequence ID" value="MFB9714119.1"/>
    <property type="molecule type" value="Genomic_DNA"/>
</dbReference>
<reference evidence="3 4" key="1">
    <citation type="submission" date="2024-09" db="EMBL/GenBank/DDBJ databases">
        <authorList>
            <person name="Sun Q."/>
            <person name="Mori K."/>
        </authorList>
    </citation>
    <scope>NUCLEOTIDE SEQUENCE [LARGE SCALE GENOMIC DNA]</scope>
    <source>
        <strain evidence="3 4">JCM 13519</strain>
    </source>
</reference>
<comment type="caution">
    <text evidence="3">The sequence shown here is derived from an EMBL/GenBank/DDBJ whole genome shotgun (WGS) entry which is preliminary data.</text>
</comment>